<evidence type="ECO:0000313" key="1">
    <source>
        <dbReference type="EMBL" id="MFC6006654.1"/>
    </source>
</evidence>
<keyword evidence="2" id="KW-1185">Reference proteome</keyword>
<organism evidence="1 2">
    <name type="scientific">Angustibacter luteus</name>
    <dbReference type="NCBI Taxonomy" id="658456"/>
    <lineage>
        <taxon>Bacteria</taxon>
        <taxon>Bacillati</taxon>
        <taxon>Actinomycetota</taxon>
        <taxon>Actinomycetes</taxon>
        <taxon>Kineosporiales</taxon>
        <taxon>Kineosporiaceae</taxon>
    </lineage>
</organism>
<dbReference type="Gene3D" id="1.25.10.10">
    <property type="entry name" value="Leucine-rich Repeat Variant"/>
    <property type="match status" value="1"/>
</dbReference>
<dbReference type="SUPFAM" id="SSF48371">
    <property type="entry name" value="ARM repeat"/>
    <property type="match status" value="1"/>
</dbReference>
<protein>
    <submittedName>
        <fullName evidence="1">HEAT repeat domain-containing protein</fullName>
    </submittedName>
</protein>
<dbReference type="RefSeq" id="WP_345718132.1">
    <property type="nucleotide sequence ID" value="NZ_BAABFP010000008.1"/>
</dbReference>
<dbReference type="Proteomes" id="UP001596189">
    <property type="component" value="Unassembled WGS sequence"/>
</dbReference>
<dbReference type="InterPro" id="IPR011989">
    <property type="entry name" value="ARM-like"/>
</dbReference>
<sequence>MDGLPDDGRGLSPRQRVELAEQQLGAPVVLRWCAGLLTGDVAYDDPAQPPLTWLGGPHATWLLGQPARVADDQEYWARTWAARALLHAWDDAVLELVPAVVCALADPAWRVREMAAKVVARRELGQAGEALLPLVEDDVPRVRAAAVRALGLVGEVEALDAARDAQDDQDPAVHRAAELAVRRLQERLDRW</sequence>
<dbReference type="EMBL" id="JBHSRD010000003">
    <property type="protein sequence ID" value="MFC6006654.1"/>
    <property type="molecule type" value="Genomic_DNA"/>
</dbReference>
<dbReference type="SMART" id="SM00567">
    <property type="entry name" value="EZ_HEAT"/>
    <property type="match status" value="2"/>
</dbReference>
<dbReference type="Pfam" id="PF13646">
    <property type="entry name" value="HEAT_2"/>
    <property type="match status" value="1"/>
</dbReference>
<name>A0ABW1JCV1_9ACTN</name>
<proteinExistence type="predicted"/>
<evidence type="ECO:0000313" key="2">
    <source>
        <dbReference type="Proteomes" id="UP001596189"/>
    </source>
</evidence>
<accession>A0ABW1JCV1</accession>
<dbReference type="InterPro" id="IPR016024">
    <property type="entry name" value="ARM-type_fold"/>
</dbReference>
<reference evidence="2" key="1">
    <citation type="journal article" date="2019" name="Int. J. Syst. Evol. Microbiol.">
        <title>The Global Catalogue of Microorganisms (GCM) 10K type strain sequencing project: providing services to taxonomists for standard genome sequencing and annotation.</title>
        <authorList>
            <consortium name="The Broad Institute Genomics Platform"/>
            <consortium name="The Broad Institute Genome Sequencing Center for Infectious Disease"/>
            <person name="Wu L."/>
            <person name="Ma J."/>
        </authorList>
    </citation>
    <scope>NUCLEOTIDE SEQUENCE [LARGE SCALE GENOMIC DNA]</scope>
    <source>
        <strain evidence="2">KACC 14249</strain>
    </source>
</reference>
<gene>
    <name evidence="1" type="ORF">ACFQDO_05870</name>
</gene>
<comment type="caution">
    <text evidence="1">The sequence shown here is derived from an EMBL/GenBank/DDBJ whole genome shotgun (WGS) entry which is preliminary data.</text>
</comment>
<dbReference type="InterPro" id="IPR004155">
    <property type="entry name" value="PBS_lyase_HEAT"/>
</dbReference>